<dbReference type="KEGG" id="ame:113219204"/>
<evidence type="ECO:0000313" key="3">
    <source>
        <dbReference type="Proteomes" id="UP000005203"/>
    </source>
</evidence>
<dbReference type="GO" id="GO:0035861">
    <property type="term" value="C:site of double-strand break"/>
    <property type="evidence" value="ECO:0007669"/>
    <property type="project" value="TreeGrafter"/>
</dbReference>
<dbReference type="InterPro" id="IPR052709">
    <property type="entry name" value="Transposase-MT_Hybrid"/>
</dbReference>
<dbReference type="Gene3D" id="1.10.10.1450">
    <property type="match status" value="1"/>
</dbReference>
<dbReference type="GO" id="GO:0044547">
    <property type="term" value="F:DNA topoisomerase binding"/>
    <property type="evidence" value="ECO:0007669"/>
    <property type="project" value="TreeGrafter"/>
</dbReference>
<evidence type="ECO:0000313" key="2">
    <source>
        <dbReference type="EnsemblMetazoa" id="XP_026300570"/>
    </source>
</evidence>
<protein>
    <submittedName>
        <fullName evidence="4">Uncharacterized protein LOC113219204</fullName>
    </submittedName>
</protein>
<dbReference type="PANTHER" id="PTHR46060">
    <property type="entry name" value="MARINER MOS1 TRANSPOSASE-LIKE PROTEIN"/>
    <property type="match status" value="1"/>
</dbReference>
<dbReference type="AlphaFoldDB" id="A0A7M7MT43"/>
<dbReference type="GO" id="GO:0003690">
    <property type="term" value="F:double-stranded DNA binding"/>
    <property type="evidence" value="ECO:0007669"/>
    <property type="project" value="TreeGrafter"/>
</dbReference>
<dbReference type="GO" id="GO:0046975">
    <property type="term" value="F:histone H3K36 methyltransferase activity"/>
    <property type="evidence" value="ECO:0007669"/>
    <property type="project" value="TreeGrafter"/>
</dbReference>
<dbReference type="GO" id="GO:0015074">
    <property type="term" value="P:DNA integration"/>
    <property type="evidence" value="ECO:0007669"/>
    <property type="project" value="TreeGrafter"/>
</dbReference>
<dbReference type="InterPro" id="IPR041426">
    <property type="entry name" value="Mos1_HTH"/>
</dbReference>
<dbReference type="PANTHER" id="PTHR46060:SF2">
    <property type="entry name" value="HISTONE-LYSINE N-METHYLTRANSFERASE SETMAR"/>
    <property type="match status" value="1"/>
</dbReference>
<accession>A0A7M7MT43</accession>
<accession>A0A8B8H964</accession>
<reference evidence="4" key="2">
    <citation type="submission" date="2025-04" db="UniProtKB">
        <authorList>
            <consortium name="RefSeq"/>
        </authorList>
    </citation>
    <scope>IDENTIFICATION</scope>
    <source>
        <strain evidence="4">DH4</strain>
        <tissue evidence="4">Whole body</tissue>
    </source>
</reference>
<reference evidence="2" key="1">
    <citation type="submission" date="2021-01" db="UniProtKB">
        <authorList>
            <consortium name="EnsemblMetazoa"/>
        </authorList>
    </citation>
    <scope>IDENTIFICATION</scope>
    <source>
        <strain evidence="2">DH4</strain>
    </source>
</reference>
<dbReference type="GO" id="GO:0031297">
    <property type="term" value="P:replication fork processing"/>
    <property type="evidence" value="ECO:0007669"/>
    <property type="project" value="TreeGrafter"/>
</dbReference>
<dbReference type="RefSeq" id="XP_026300570.1">
    <property type="nucleotide sequence ID" value="XM_026444785.1"/>
</dbReference>
<dbReference type="GO" id="GO:0044774">
    <property type="term" value="P:mitotic DNA integrity checkpoint signaling"/>
    <property type="evidence" value="ECO:0007669"/>
    <property type="project" value="TreeGrafter"/>
</dbReference>
<dbReference type="Proteomes" id="UP000005203">
    <property type="component" value="Linkage group LG13"/>
</dbReference>
<proteinExistence type="predicted"/>
<dbReference type="GO" id="GO:0003697">
    <property type="term" value="F:single-stranded DNA binding"/>
    <property type="evidence" value="ECO:0007669"/>
    <property type="project" value="TreeGrafter"/>
</dbReference>
<organism evidence="2">
    <name type="scientific">Apis mellifera</name>
    <name type="common">Honeybee</name>
    <dbReference type="NCBI Taxonomy" id="7460"/>
    <lineage>
        <taxon>Eukaryota</taxon>
        <taxon>Metazoa</taxon>
        <taxon>Ecdysozoa</taxon>
        <taxon>Arthropoda</taxon>
        <taxon>Hexapoda</taxon>
        <taxon>Insecta</taxon>
        <taxon>Pterygota</taxon>
        <taxon>Neoptera</taxon>
        <taxon>Endopterygota</taxon>
        <taxon>Hymenoptera</taxon>
        <taxon>Apocrita</taxon>
        <taxon>Aculeata</taxon>
        <taxon>Apoidea</taxon>
        <taxon>Anthophila</taxon>
        <taxon>Apidae</taxon>
        <taxon>Apis</taxon>
    </lineage>
</organism>
<dbReference type="GeneID" id="113219204"/>
<dbReference type="GO" id="GO:0006303">
    <property type="term" value="P:double-strand break repair via nonhomologous end joining"/>
    <property type="evidence" value="ECO:0007669"/>
    <property type="project" value="TreeGrafter"/>
</dbReference>
<dbReference type="GO" id="GO:0000014">
    <property type="term" value="F:single-stranded DNA endodeoxyribonuclease activity"/>
    <property type="evidence" value="ECO:0007669"/>
    <property type="project" value="TreeGrafter"/>
</dbReference>
<name>A0A7M7MT43_APIME</name>
<dbReference type="OrthoDB" id="10032414at2759"/>
<dbReference type="GO" id="GO:0000729">
    <property type="term" value="P:DNA double-strand break processing"/>
    <property type="evidence" value="ECO:0007669"/>
    <property type="project" value="TreeGrafter"/>
</dbReference>
<dbReference type="Pfam" id="PF17906">
    <property type="entry name" value="HTH_48"/>
    <property type="match status" value="1"/>
</dbReference>
<sequence>MQHVMLYCFKKGDSTNDITDEIYTVYGNDATITIIHNWFKRFRDGNFNSKDENRSSCPATTKMDFIKAILAENPRYSVQEIVNAINISRKTKTKLSEAIMMRPRQCKTTCCNDCKRKAVMD</sequence>
<dbReference type="EnsemblMetazoa" id="XM_026444785">
    <property type="protein sequence ID" value="XP_026300570"/>
    <property type="gene ID" value="LOC113219204"/>
</dbReference>
<dbReference type="GO" id="GO:0000793">
    <property type="term" value="C:condensed chromosome"/>
    <property type="evidence" value="ECO:0007669"/>
    <property type="project" value="TreeGrafter"/>
</dbReference>
<dbReference type="GO" id="GO:0042800">
    <property type="term" value="F:histone H3K4 methyltransferase activity"/>
    <property type="evidence" value="ECO:0007669"/>
    <property type="project" value="TreeGrafter"/>
</dbReference>
<dbReference type="GO" id="GO:0005634">
    <property type="term" value="C:nucleus"/>
    <property type="evidence" value="ECO:0007669"/>
    <property type="project" value="TreeGrafter"/>
</dbReference>
<feature type="domain" description="Mos1 transposase HTH" evidence="1">
    <location>
        <begin position="3"/>
        <end position="46"/>
    </location>
</feature>
<evidence type="ECO:0000259" key="1">
    <source>
        <dbReference type="Pfam" id="PF17906"/>
    </source>
</evidence>
<evidence type="ECO:0000313" key="4">
    <source>
        <dbReference type="RefSeq" id="XP_026300570.1"/>
    </source>
</evidence>
<gene>
    <name evidence="4" type="primary">LOC113219204</name>
</gene>
<keyword evidence="3" id="KW-1185">Reference proteome</keyword>